<accession>A0A1G5H1V3</accession>
<evidence type="ECO:0000313" key="2">
    <source>
        <dbReference type="EMBL" id="SCY57724.1"/>
    </source>
</evidence>
<evidence type="ECO:0000313" key="3">
    <source>
        <dbReference type="Proteomes" id="UP000199354"/>
    </source>
</evidence>
<proteinExistence type="predicted"/>
<dbReference type="OrthoDB" id="7794186at2"/>
<dbReference type="AlphaFoldDB" id="A0A1G5H1V3"/>
<dbReference type="Proteomes" id="UP000199354">
    <property type="component" value="Unassembled WGS sequence"/>
</dbReference>
<dbReference type="Gene3D" id="2.60.40.740">
    <property type="match status" value="1"/>
</dbReference>
<name>A0A1G5H1V3_9FLAO</name>
<reference evidence="2 3" key="1">
    <citation type="submission" date="2016-10" db="EMBL/GenBank/DDBJ databases">
        <authorList>
            <person name="de Groot N.N."/>
        </authorList>
    </citation>
    <scope>NUCLEOTIDE SEQUENCE [LARGE SCALE GENOMIC DNA]</scope>
    <source>
        <strain evidence="2 3">CGMCC 1.7031</strain>
    </source>
</reference>
<evidence type="ECO:0000256" key="1">
    <source>
        <dbReference type="SAM" id="MobiDB-lite"/>
    </source>
</evidence>
<protein>
    <recommendedName>
        <fullName evidence="4">SprB repeat-containing protein</fullName>
    </recommendedName>
</protein>
<keyword evidence="3" id="KW-1185">Reference proteome</keyword>
<gene>
    <name evidence="2" type="ORF">SAMN02927903_01727</name>
</gene>
<dbReference type="RefSeq" id="WP_091141918.1">
    <property type="nucleotide sequence ID" value="NZ_FMVF01000007.1"/>
</dbReference>
<sequence length="538" mass="57017">MRNHIKAVLFICIFIVSMVSCSDKDEKPIVTTKPSSDFTIYKNQTGSPNADALQARFKNEQLEINIYGLFDSDNNPTQIKTVTYQKANNDTLVNLIIDPAINRISSAFYSVNGVNSPVVLKFDYVEGSPNTFDVSYNEYNWDNHTAEVFYAVRVENNAGTANDTFNPFFADRGGIPTFAESVQAVGIGIAVVEGVNLGIAGIGALTQAGAALLAAASASGLIVPLAVGTILYVLVPELAGASELPPSDLNYPPNVPPHNPVQPANDPTSNLQTSNCNTANISFVASMDQYGSIAITQVNGGQAPYTYMVGSGFQGGQIFSNNYQNGSYLVGVKDANGCVSVKIVALTREIDCDDSTLQVTTSATSNSATANATGGTAPYIYLWSNNSTNATATGLTPGIYNVTVTDAEGCEKSGSALVTDTGLVGTWTRPNGTAGYCSGANLNDVYVFATDNTFTRQKSFVAIPSWGGDPYCSPSLTTGTYIENGAFFNFTSGASYNGYISGYQQTFTDEIISVTGTTLTIHSTAGNGEVYIRVYTRQ</sequence>
<dbReference type="EMBL" id="FMVF01000007">
    <property type="protein sequence ID" value="SCY57724.1"/>
    <property type="molecule type" value="Genomic_DNA"/>
</dbReference>
<dbReference type="STRING" id="490189.SAMN02927903_01727"/>
<evidence type="ECO:0008006" key="4">
    <source>
        <dbReference type="Google" id="ProtNLM"/>
    </source>
</evidence>
<dbReference type="PROSITE" id="PS51257">
    <property type="entry name" value="PROKAR_LIPOPROTEIN"/>
    <property type="match status" value="1"/>
</dbReference>
<organism evidence="2 3">
    <name type="scientific">Flavobacterium caeni</name>
    <dbReference type="NCBI Taxonomy" id="490189"/>
    <lineage>
        <taxon>Bacteria</taxon>
        <taxon>Pseudomonadati</taxon>
        <taxon>Bacteroidota</taxon>
        <taxon>Flavobacteriia</taxon>
        <taxon>Flavobacteriales</taxon>
        <taxon>Flavobacteriaceae</taxon>
        <taxon>Flavobacterium</taxon>
    </lineage>
</organism>
<feature type="region of interest" description="Disordered" evidence="1">
    <location>
        <begin position="249"/>
        <end position="272"/>
    </location>
</feature>